<reference evidence="1" key="1">
    <citation type="journal article" date="2015" name="Genome Announc.">
        <title>Draft Genome Sequence of Bacteroidales Strain TBC1, a Novel Isolate from a Methanogenic Wastewater Treatment System.</title>
        <authorList>
            <person name="Tourlousse D.M."/>
            <person name="Matsuura N."/>
            <person name="Sun L."/>
            <person name="Toyonaga M."/>
            <person name="Kuroda K."/>
            <person name="Ohashi A."/>
            <person name="Cruz R."/>
            <person name="Yamaguchi T."/>
            <person name="Sekiguchi Y."/>
        </authorList>
    </citation>
    <scope>NUCLEOTIDE SEQUENCE [LARGE SCALE GENOMIC DNA]</scope>
    <source>
        <strain evidence="1">TBC1</strain>
    </source>
</reference>
<organism evidence="1">
    <name type="scientific">Lentimicrobium saccharophilum</name>
    <dbReference type="NCBI Taxonomy" id="1678841"/>
    <lineage>
        <taxon>Bacteria</taxon>
        <taxon>Pseudomonadati</taxon>
        <taxon>Bacteroidota</taxon>
        <taxon>Bacteroidia</taxon>
        <taxon>Bacteroidales</taxon>
        <taxon>Lentimicrobiaceae</taxon>
        <taxon>Lentimicrobium</taxon>
    </lineage>
</organism>
<dbReference type="Pfam" id="PF01257">
    <property type="entry name" value="2Fe-2S_thioredx"/>
    <property type="match status" value="1"/>
</dbReference>
<dbReference type="CDD" id="cd02980">
    <property type="entry name" value="TRX_Fd_family"/>
    <property type="match status" value="1"/>
</dbReference>
<dbReference type="Proteomes" id="UP000053091">
    <property type="component" value="Unassembled WGS sequence"/>
</dbReference>
<sequence>MGSSCYSRGNRVSLELIKAWLNERKLEAEVNFKGQLCSGLCSKGPVLIINDHVYQDVHPANVINILKSAISGVHA</sequence>
<evidence type="ECO:0000313" key="2">
    <source>
        <dbReference type="Proteomes" id="UP000053091"/>
    </source>
</evidence>
<dbReference type="SUPFAM" id="SSF52833">
    <property type="entry name" value="Thioredoxin-like"/>
    <property type="match status" value="1"/>
</dbReference>
<proteinExistence type="predicted"/>
<keyword evidence="2" id="KW-1185">Reference proteome</keyword>
<dbReference type="STRING" id="1678841.TBC1_111308"/>
<dbReference type="EMBL" id="DF968182">
    <property type="protein sequence ID" value="GAP43166.1"/>
    <property type="molecule type" value="Genomic_DNA"/>
</dbReference>
<gene>
    <name evidence="1" type="ORF">TBC1_111308</name>
</gene>
<protein>
    <submittedName>
        <fullName evidence="1">Thioredoxin-like [2Fe-2S] ferredoxin</fullName>
    </submittedName>
</protein>
<accession>A0A0S7BZA0</accession>
<evidence type="ECO:0000313" key="1">
    <source>
        <dbReference type="EMBL" id="GAP43166.1"/>
    </source>
</evidence>
<dbReference type="InterPro" id="IPR036249">
    <property type="entry name" value="Thioredoxin-like_sf"/>
</dbReference>
<name>A0A0S7BZA0_9BACT</name>
<dbReference type="AlphaFoldDB" id="A0A0S7BZA0"/>
<dbReference type="Gene3D" id="3.40.30.10">
    <property type="entry name" value="Glutaredoxin"/>
    <property type="match status" value="1"/>
</dbReference>